<comment type="caution">
    <text evidence="8">The sequence shown here is derived from an EMBL/GenBank/DDBJ whole genome shotgun (WGS) entry which is preliminary data.</text>
</comment>
<dbReference type="PANTHER" id="PTHR43788:SF8">
    <property type="entry name" value="DNA-BINDING PROTEIN SMUBP-2"/>
    <property type="match status" value="1"/>
</dbReference>
<dbReference type="InterPro" id="IPR047187">
    <property type="entry name" value="SF1_C_Upf1"/>
</dbReference>
<organism evidence="8 9">
    <name type="scientific">Acaulospora morrowiae</name>
    <dbReference type="NCBI Taxonomy" id="94023"/>
    <lineage>
        <taxon>Eukaryota</taxon>
        <taxon>Fungi</taxon>
        <taxon>Fungi incertae sedis</taxon>
        <taxon>Mucoromycota</taxon>
        <taxon>Glomeromycotina</taxon>
        <taxon>Glomeromycetes</taxon>
        <taxon>Diversisporales</taxon>
        <taxon>Acaulosporaceae</taxon>
        <taxon>Acaulospora</taxon>
    </lineage>
</organism>
<feature type="domain" description="DNA2/NAM7 helicase helicase" evidence="6">
    <location>
        <begin position="842"/>
        <end position="951"/>
    </location>
</feature>
<dbReference type="Pfam" id="PF13087">
    <property type="entry name" value="AAA_12"/>
    <property type="match status" value="1"/>
</dbReference>
<accession>A0A9N8YQ66</accession>
<dbReference type="GO" id="GO:0043139">
    <property type="term" value="F:5'-3' DNA helicase activity"/>
    <property type="evidence" value="ECO:0007669"/>
    <property type="project" value="TreeGrafter"/>
</dbReference>
<dbReference type="SUPFAM" id="SSF52540">
    <property type="entry name" value="P-loop containing nucleoside triphosphate hydrolases"/>
    <property type="match status" value="1"/>
</dbReference>
<feature type="domain" description="DNA2/NAM7 helicase-like C-terminal" evidence="7">
    <location>
        <begin position="1082"/>
        <end position="1281"/>
    </location>
</feature>
<dbReference type="Pfam" id="PF13086">
    <property type="entry name" value="AAA_11"/>
    <property type="match status" value="1"/>
</dbReference>
<reference evidence="8" key="1">
    <citation type="submission" date="2021-06" db="EMBL/GenBank/DDBJ databases">
        <authorList>
            <person name="Kallberg Y."/>
            <person name="Tangrot J."/>
            <person name="Rosling A."/>
        </authorList>
    </citation>
    <scope>NUCLEOTIDE SEQUENCE</scope>
    <source>
        <strain evidence="8">CL551</strain>
    </source>
</reference>
<sequence length="1341" mass="154656">MLTRLSNKDEIETPSFAISDLSKYYQFSCDKLLRNIASEYRKRKNKDGGKLHAHTKALINRGIEFEKQILNKLSNVFDCREISPSKSRDFLRNSRTGQVFYQLKVKVPEELYCDLGIVGIARFKHFVPDFIKVVEEDGEKKLMILDAKISKTVRFSHQFQVASYAYLLNYVIEKIRGLSISRTGGIYLPPFELHTFRMDFILPKVDQFFRSELPRILSAQSVPWHYNSRCRTCEYVDDCRIDAEDSMAMIPYLSVEKAVDLKILLQDWKNQQSALSANYLEGSAKDILDESGCGEDADIEDLANYFDSLKIEDDKPSDRMIKQITKYDQHINNSPYIKARKDRQAQFVGTPTATFPQKTNHNVIISMSVDPFLLRPFAWGVGLYSGDGNEIKSFCYAESITGKKEDETHAAFVTLMGNFIMRLEGIFEYLAKKNSRACVFVFSTQEKLVIQNSLLEIVLLDPSTISPEIQNAATRCLFNLFEDCSLLLATSKNTDGDITEIPGGWREFPRLVILENAIQENVAMDVAGFYRFEDVWKQMVRHTIEDEDLRRDLDSEINAIDLENIYAIWSSCKVAEYEINNSHKFRLSFINAVIQAYYALLAKSGYDIESKLLFSPPPFTLTEVRTFRHHYLGKLYFFKQFEAFSQCSQLKSGRMKDLILGEAVSGLRVKLEKFVKREGDEWIACLEVMSSGNELSLLESKSLKEFILVDDTPEARGVLEAIRFPDMKYRAEFRRYPLTMLCIQESINTVPSRKFIHVRGKFKKRIDNTSTYRLYRRYIDFNLDKVLKTLIEIDEREYERSVFLDILKDPNTWGSTFPFESMNSKETKNLALKLRDSFGMSSSQKNISAKLLDRRLQIVWGPPGSGKTHFLSLFLTWYLTSMRPRPAGNNRNFIVGITAFTRAAIDNLLERISKVQKEKHRTSEFTLVRMVKDPKKKVANEDISDLKAEHLPRKIADSKIGIPGKPIVIGGTVWDWHKVRKEWKNKWAGCDILIIDEGSQLLVSDASIVLECLNPIEGRLIVAGDHMQLGPIIQNSYPVFPNDHPLIFGSIQQCLMRREDGTVFKEMDFFLKRGKKYDFGPSTIQLTDNWRMNEELTKFFQKIYGDDYISKSPNLKLSFEDPKLRHITNPYVRRALDPNSAIDMVKITMANHEPLADLRFPASVLSSEQFLQTEANVVAQIAVAYFSSPQPEKPSLFVVTPHHRQRHAIRSRLLEYTSNPDFNLMIDTVEKIQGQQADLVIACFCFFDANEIARESEFLFDRNRWNVAVSRARCKVIIITTDEMLYPKRMEVFTNKRASEGWVFLSMIESWVKNKMGKGKNLGVIEWEFEEETEENNVSIT</sequence>
<comment type="similarity">
    <text evidence="1">Belongs to the DNA2/NAM7 helicase family.</text>
</comment>
<dbReference type="GO" id="GO:0016787">
    <property type="term" value="F:hydrolase activity"/>
    <property type="evidence" value="ECO:0007669"/>
    <property type="project" value="UniProtKB-KW"/>
</dbReference>
<evidence type="ECO:0000313" key="9">
    <source>
        <dbReference type="Proteomes" id="UP000789342"/>
    </source>
</evidence>
<evidence type="ECO:0000259" key="6">
    <source>
        <dbReference type="Pfam" id="PF13086"/>
    </source>
</evidence>
<evidence type="ECO:0000256" key="2">
    <source>
        <dbReference type="ARBA" id="ARBA00022741"/>
    </source>
</evidence>
<keyword evidence="4" id="KW-0347">Helicase</keyword>
<dbReference type="GO" id="GO:0005524">
    <property type="term" value="F:ATP binding"/>
    <property type="evidence" value="ECO:0007669"/>
    <property type="project" value="UniProtKB-KW"/>
</dbReference>
<dbReference type="InterPro" id="IPR027417">
    <property type="entry name" value="P-loop_NTPase"/>
</dbReference>
<evidence type="ECO:0000256" key="1">
    <source>
        <dbReference type="ARBA" id="ARBA00007913"/>
    </source>
</evidence>
<gene>
    <name evidence="8" type="ORF">AMORRO_LOCUS192</name>
</gene>
<evidence type="ECO:0000313" key="8">
    <source>
        <dbReference type="EMBL" id="CAG8439802.1"/>
    </source>
</evidence>
<name>A0A9N8YQ66_9GLOM</name>
<dbReference type="PANTHER" id="PTHR43788">
    <property type="entry name" value="DNA2/NAM7 HELICASE FAMILY MEMBER"/>
    <property type="match status" value="1"/>
</dbReference>
<keyword evidence="3" id="KW-0378">Hydrolase</keyword>
<proteinExistence type="inferred from homology"/>
<dbReference type="CDD" id="cd18808">
    <property type="entry name" value="SF1_C_Upf1"/>
    <property type="match status" value="1"/>
</dbReference>
<keyword evidence="2" id="KW-0547">Nucleotide-binding</keyword>
<dbReference type="InterPro" id="IPR041677">
    <property type="entry name" value="DNA2/NAM7_AAA_11"/>
</dbReference>
<evidence type="ECO:0000259" key="7">
    <source>
        <dbReference type="Pfam" id="PF13087"/>
    </source>
</evidence>
<keyword evidence="5" id="KW-0067">ATP-binding</keyword>
<evidence type="ECO:0000256" key="3">
    <source>
        <dbReference type="ARBA" id="ARBA00022801"/>
    </source>
</evidence>
<dbReference type="Proteomes" id="UP000789342">
    <property type="component" value="Unassembled WGS sequence"/>
</dbReference>
<evidence type="ECO:0000256" key="4">
    <source>
        <dbReference type="ARBA" id="ARBA00022806"/>
    </source>
</evidence>
<dbReference type="OrthoDB" id="6513042at2759"/>
<dbReference type="Gene3D" id="3.90.320.10">
    <property type="match status" value="1"/>
</dbReference>
<protein>
    <submittedName>
        <fullName evidence="8">2567_t:CDS:1</fullName>
    </submittedName>
</protein>
<dbReference type="InterPro" id="IPR011604">
    <property type="entry name" value="PDDEXK-like_dom_sf"/>
</dbReference>
<dbReference type="InterPro" id="IPR041679">
    <property type="entry name" value="DNA2/NAM7-like_C"/>
</dbReference>
<evidence type="ECO:0000256" key="5">
    <source>
        <dbReference type="ARBA" id="ARBA00022840"/>
    </source>
</evidence>
<dbReference type="Gene3D" id="3.40.50.300">
    <property type="entry name" value="P-loop containing nucleotide triphosphate hydrolases"/>
    <property type="match status" value="2"/>
</dbReference>
<keyword evidence="9" id="KW-1185">Reference proteome</keyword>
<dbReference type="EMBL" id="CAJVPV010000043">
    <property type="protein sequence ID" value="CAG8439802.1"/>
    <property type="molecule type" value="Genomic_DNA"/>
</dbReference>
<dbReference type="InterPro" id="IPR050534">
    <property type="entry name" value="Coronavir_polyprotein_1ab"/>
</dbReference>